<organism evidence="5 6">
    <name type="scientific">Thalassolituus pacificus</name>
    <dbReference type="NCBI Taxonomy" id="2975440"/>
    <lineage>
        <taxon>Bacteria</taxon>
        <taxon>Pseudomonadati</taxon>
        <taxon>Pseudomonadota</taxon>
        <taxon>Gammaproteobacteria</taxon>
        <taxon>Oceanospirillales</taxon>
        <taxon>Oceanospirillaceae</taxon>
        <taxon>Thalassolituus</taxon>
    </lineage>
</organism>
<dbReference type="Gene3D" id="3.30.1420.10">
    <property type="match status" value="1"/>
</dbReference>
<dbReference type="InterPro" id="IPR043163">
    <property type="entry name" value="DsrC-like_N"/>
</dbReference>
<evidence type="ECO:0000256" key="1">
    <source>
        <dbReference type="ARBA" id="ARBA00004496"/>
    </source>
</evidence>
<dbReference type="InterPro" id="IPR042072">
    <property type="entry name" value="DsrC-like_C"/>
</dbReference>
<dbReference type="GO" id="GO:0016740">
    <property type="term" value="F:transferase activity"/>
    <property type="evidence" value="ECO:0007669"/>
    <property type="project" value="UniProtKB-KW"/>
</dbReference>
<comment type="similarity">
    <text evidence="3">Belongs to the dsrC/tusE family.</text>
</comment>
<dbReference type="PANTHER" id="PTHR37010">
    <property type="entry name" value="SULFURTRANSFERASE TUSE"/>
    <property type="match status" value="1"/>
</dbReference>
<dbReference type="GO" id="GO:0097163">
    <property type="term" value="F:sulfur carrier activity"/>
    <property type="evidence" value="ECO:0007669"/>
    <property type="project" value="TreeGrafter"/>
</dbReference>
<keyword evidence="3" id="KW-0808">Transferase</keyword>
<keyword evidence="2" id="KW-0963">Cytoplasm</keyword>
<evidence type="ECO:0000313" key="6">
    <source>
        <dbReference type="Proteomes" id="UP001147830"/>
    </source>
</evidence>
<dbReference type="GO" id="GO:0005737">
    <property type="term" value="C:cytoplasm"/>
    <property type="evidence" value="ECO:0007669"/>
    <property type="project" value="UniProtKB-SubCell"/>
</dbReference>
<comment type="function">
    <text evidence="3">Part of a sulfur-relay system.</text>
</comment>
<reference evidence="5" key="1">
    <citation type="journal article" date="2022" name="Front. Microbiol.">
        <title>Genome-based taxonomic rearrangement of Oceanobacter-related bacteria including the description of Thalassolituus hydrocarbonoclasticus sp. nov. and Thalassolituus pacificus sp. nov. and emended description of the genus Thalassolituus.</title>
        <authorList>
            <person name="Dong C."/>
            <person name="Wei L."/>
            <person name="Wang J."/>
            <person name="Lai Q."/>
            <person name="Huang Z."/>
            <person name="Shao Z."/>
        </authorList>
    </citation>
    <scope>NUCLEOTIDE SEQUENCE</scope>
    <source>
        <strain evidence="5">59MF3M-4</strain>
    </source>
</reference>
<dbReference type="RefSeq" id="WP_260976569.1">
    <property type="nucleotide sequence ID" value="NZ_JAOANI010000019.1"/>
</dbReference>
<reference evidence="5" key="2">
    <citation type="submission" date="2022-08" db="EMBL/GenBank/DDBJ databases">
        <authorList>
            <person name="Dong C."/>
        </authorList>
    </citation>
    <scope>NUCLEOTIDE SEQUENCE</scope>
    <source>
        <strain evidence="5">59MF3M-4</strain>
    </source>
</reference>
<dbReference type="InterPro" id="IPR007453">
    <property type="entry name" value="DsrC/TusE"/>
</dbReference>
<keyword evidence="6" id="KW-1185">Reference proteome</keyword>
<sequence length="104" mass="11703">MNDLQLDNDGFLQNLDDWSEDVAAELARREGLLLTPEHWEIIWALRDFYQQFDLAPAMRPLAKHLKQTLGAEKSGSIYLLTLFPGSPAKIAAKIAGLPRPENCL</sequence>
<dbReference type="InterPro" id="IPR025526">
    <property type="entry name" value="DsrC-like_dom_sf"/>
</dbReference>
<dbReference type="AlphaFoldDB" id="A0A9X2WG96"/>
<dbReference type="EC" id="2.8.1.-" evidence="3"/>
<comment type="subcellular location">
    <subcellularLocation>
        <location evidence="1">Cytoplasm</location>
    </subcellularLocation>
</comment>
<evidence type="ECO:0000256" key="2">
    <source>
        <dbReference type="ARBA" id="ARBA00022490"/>
    </source>
</evidence>
<dbReference type="Pfam" id="PF04358">
    <property type="entry name" value="DsrC"/>
    <property type="match status" value="1"/>
</dbReference>
<dbReference type="GO" id="GO:0002143">
    <property type="term" value="P:tRNA wobble position uridine thiolation"/>
    <property type="evidence" value="ECO:0007669"/>
    <property type="project" value="TreeGrafter"/>
</dbReference>
<evidence type="ECO:0000313" key="5">
    <source>
        <dbReference type="EMBL" id="MCT7359708.1"/>
    </source>
</evidence>
<protein>
    <recommendedName>
        <fullName evidence="3">Sulfurtransferase</fullName>
        <ecNumber evidence="3">2.8.1.-</ecNumber>
    </recommendedName>
</protein>
<dbReference type="Gene3D" id="1.10.10.370">
    <property type="entry name" value="DsrC-like protein, C-terminal domain"/>
    <property type="match status" value="1"/>
</dbReference>
<dbReference type="PIRSF" id="PIRSF006223">
    <property type="entry name" value="DsrC_TusE"/>
    <property type="match status" value="1"/>
</dbReference>
<comment type="caution">
    <text evidence="5">The sequence shown here is derived from an EMBL/GenBank/DDBJ whole genome shotgun (WGS) entry which is preliminary data.</text>
</comment>
<evidence type="ECO:0000256" key="4">
    <source>
        <dbReference type="PIRSR" id="PIRSR006223-50"/>
    </source>
</evidence>
<dbReference type="SUPFAM" id="SSF69721">
    <property type="entry name" value="DsrC, the gamma subunit of dissimilatory sulfite reductase"/>
    <property type="match status" value="1"/>
</dbReference>
<dbReference type="Proteomes" id="UP001147830">
    <property type="component" value="Unassembled WGS sequence"/>
</dbReference>
<gene>
    <name evidence="5" type="ORF">NYR02_11860</name>
</gene>
<name>A0A9X2WG96_9GAMM</name>
<evidence type="ECO:0000256" key="3">
    <source>
        <dbReference type="PIRNR" id="PIRNR006223"/>
    </source>
</evidence>
<proteinExistence type="inferred from homology"/>
<dbReference type="PANTHER" id="PTHR37010:SF1">
    <property type="entry name" value="SULFURTRANSFERASE TUSE"/>
    <property type="match status" value="1"/>
</dbReference>
<accession>A0A9X2WG96</accession>
<dbReference type="NCBIfam" id="TIGR03342">
    <property type="entry name" value="dsrC_tusE_dsvC"/>
    <property type="match status" value="1"/>
</dbReference>
<dbReference type="EMBL" id="JAOANI010000019">
    <property type="protein sequence ID" value="MCT7359708.1"/>
    <property type="molecule type" value="Genomic_DNA"/>
</dbReference>
<feature type="active site" description="Cysteine persulfide intermediate" evidence="4">
    <location>
        <position position="103"/>
    </location>
</feature>